<gene>
    <name evidence="1" type="ORF">BRYFOR_08759</name>
</gene>
<protein>
    <submittedName>
        <fullName evidence="1">Uncharacterized protein</fullName>
    </submittedName>
</protein>
<dbReference type="Proteomes" id="UP000005561">
    <property type="component" value="Unassembled WGS sequence"/>
</dbReference>
<proteinExistence type="predicted"/>
<reference evidence="1" key="1">
    <citation type="submission" date="2009-07" db="EMBL/GenBank/DDBJ databases">
        <authorList>
            <person name="Weinstock G."/>
            <person name="Sodergren E."/>
            <person name="Clifton S."/>
            <person name="Fulton L."/>
            <person name="Fulton B."/>
            <person name="Courtney L."/>
            <person name="Fronick C."/>
            <person name="Harrison M."/>
            <person name="Strong C."/>
            <person name="Farmer C."/>
            <person name="Delahaunty K."/>
            <person name="Markovic C."/>
            <person name="Hall O."/>
            <person name="Minx P."/>
            <person name="Tomlinson C."/>
            <person name="Mitreva M."/>
            <person name="Nelson J."/>
            <person name="Hou S."/>
            <person name="Wollam A."/>
            <person name="Pepin K.H."/>
            <person name="Johnson M."/>
            <person name="Bhonagiri V."/>
            <person name="Nash W.E."/>
            <person name="Warren W."/>
            <person name="Chinwalla A."/>
            <person name="Mardis E.R."/>
            <person name="Wilson R.K."/>
        </authorList>
    </citation>
    <scope>NUCLEOTIDE SEQUENCE [LARGE SCALE GENOMIC DNA]</scope>
    <source>
        <strain evidence="1">DSM 14469</strain>
    </source>
</reference>
<comment type="caution">
    <text evidence="1">The sequence shown here is derived from an EMBL/GenBank/DDBJ whole genome shotgun (WGS) entry which is preliminary data.</text>
</comment>
<organism evidence="1 2">
    <name type="scientific">Marvinbryantia formatexigens DSM 14469</name>
    <dbReference type="NCBI Taxonomy" id="478749"/>
    <lineage>
        <taxon>Bacteria</taxon>
        <taxon>Bacillati</taxon>
        <taxon>Bacillota</taxon>
        <taxon>Clostridia</taxon>
        <taxon>Lachnospirales</taxon>
        <taxon>Lachnospiraceae</taxon>
        <taxon>Marvinbryantia</taxon>
    </lineage>
</organism>
<dbReference type="EMBL" id="ACCL02000020">
    <property type="protein sequence ID" value="EET59237.1"/>
    <property type="molecule type" value="Genomic_DNA"/>
</dbReference>
<evidence type="ECO:0000313" key="2">
    <source>
        <dbReference type="Proteomes" id="UP000005561"/>
    </source>
</evidence>
<sequence>MPAFPEIPHAISPHHAAAFYARVSGNSHAISPHHADVFYARVSGNSHAISPHHAAAFLCPYLRRHPVKSAGTSDMTRTSGIC</sequence>
<accession>C6LJC3</accession>
<dbReference type="AlphaFoldDB" id="C6LJC3"/>
<evidence type="ECO:0000313" key="1">
    <source>
        <dbReference type="EMBL" id="EET59237.1"/>
    </source>
</evidence>
<name>C6LJC3_9FIRM</name>
<keyword evidence="2" id="KW-1185">Reference proteome</keyword>